<gene>
    <name evidence="2" type="ORF">PCOR1329_LOCUS62585</name>
</gene>
<dbReference type="Proteomes" id="UP001189429">
    <property type="component" value="Unassembled WGS sequence"/>
</dbReference>
<sequence>MPQDVVDEAKAKALPPARAPWCHPLRSSLASRGSGPSSGRAEGTPPAAKPRLTGLPPPRGAVAAAEVGDVAMEGEGEEDGDRRRKPKRRGGRRARQGEHQVKTWSSKGKDLLALLQATLKLVLLTAHKNRLACTVSIHTYTMPTNHEMVINITEELEGYNGLLVFFARRGPRARRG</sequence>
<feature type="compositionally biased region" description="Low complexity" evidence="1">
    <location>
        <begin position="60"/>
        <end position="71"/>
    </location>
</feature>
<evidence type="ECO:0000256" key="1">
    <source>
        <dbReference type="SAM" id="MobiDB-lite"/>
    </source>
</evidence>
<protein>
    <submittedName>
        <fullName evidence="2">Uncharacterized protein</fullName>
    </submittedName>
</protein>
<name>A0ABN9VZB3_9DINO</name>
<reference evidence="2" key="1">
    <citation type="submission" date="2023-10" db="EMBL/GenBank/DDBJ databases">
        <authorList>
            <person name="Chen Y."/>
            <person name="Shah S."/>
            <person name="Dougan E. K."/>
            <person name="Thang M."/>
            <person name="Chan C."/>
        </authorList>
    </citation>
    <scope>NUCLEOTIDE SEQUENCE [LARGE SCALE GENOMIC DNA]</scope>
</reference>
<feature type="compositionally biased region" description="Low complexity" evidence="1">
    <location>
        <begin position="12"/>
        <end position="41"/>
    </location>
</feature>
<proteinExistence type="predicted"/>
<dbReference type="EMBL" id="CAUYUJ010017912">
    <property type="protein sequence ID" value="CAK0879039.1"/>
    <property type="molecule type" value="Genomic_DNA"/>
</dbReference>
<feature type="compositionally biased region" description="Basic residues" evidence="1">
    <location>
        <begin position="83"/>
        <end position="94"/>
    </location>
</feature>
<accession>A0ABN9VZB3</accession>
<evidence type="ECO:0000313" key="3">
    <source>
        <dbReference type="Proteomes" id="UP001189429"/>
    </source>
</evidence>
<keyword evidence="3" id="KW-1185">Reference proteome</keyword>
<evidence type="ECO:0000313" key="2">
    <source>
        <dbReference type="EMBL" id="CAK0879039.1"/>
    </source>
</evidence>
<feature type="region of interest" description="Disordered" evidence="1">
    <location>
        <begin position="1"/>
        <end position="100"/>
    </location>
</feature>
<comment type="caution">
    <text evidence="2">The sequence shown here is derived from an EMBL/GenBank/DDBJ whole genome shotgun (WGS) entry which is preliminary data.</text>
</comment>
<organism evidence="2 3">
    <name type="scientific">Prorocentrum cordatum</name>
    <dbReference type="NCBI Taxonomy" id="2364126"/>
    <lineage>
        <taxon>Eukaryota</taxon>
        <taxon>Sar</taxon>
        <taxon>Alveolata</taxon>
        <taxon>Dinophyceae</taxon>
        <taxon>Prorocentrales</taxon>
        <taxon>Prorocentraceae</taxon>
        <taxon>Prorocentrum</taxon>
    </lineage>
</organism>